<dbReference type="GO" id="GO:0008483">
    <property type="term" value="F:transaminase activity"/>
    <property type="evidence" value="ECO:0007669"/>
    <property type="project" value="UniProtKB-KW"/>
</dbReference>
<evidence type="ECO:0000256" key="2">
    <source>
        <dbReference type="ARBA" id="ARBA00022576"/>
    </source>
</evidence>
<evidence type="ECO:0000256" key="1">
    <source>
        <dbReference type="ARBA" id="ARBA00001933"/>
    </source>
</evidence>
<evidence type="ECO:0000313" key="7">
    <source>
        <dbReference type="EMBL" id="HGQ59581.1"/>
    </source>
</evidence>
<evidence type="ECO:0000313" key="8">
    <source>
        <dbReference type="EMBL" id="HGQ73698.1"/>
    </source>
</evidence>
<dbReference type="PANTHER" id="PTHR30244">
    <property type="entry name" value="TRANSAMINASE"/>
    <property type="match status" value="1"/>
</dbReference>
<dbReference type="EMBL" id="DTBP01000012">
    <property type="protein sequence ID" value="HGQ73698.1"/>
    <property type="molecule type" value="Genomic_DNA"/>
</dbReference>
<keyword evidence="4 6" id="KW-0663">Pyridoxal phosphate</keyword>
<dbReference type="FunFam" id="3.40.640.10:FF:000090">
    <property type="entry name" value="Pyridoxal phosphate-dependent aminotransferase"/>
    <property type="match status" value="1"/>
</dbReference>
<dbReference type="PIRSF" id="PIRSF000390">
    <property type="entry name" value="PLP_StrS"/>
    <property type="match status" value="1"/>
</dbReference>
<reference evidence="8" key="1">
    <citation type="journal article" date="2020" name="mSystems">
        <title>Genome- and Community-Level Interaction Insights into Carbon Utilization and Element Cycling Functions of Hydrothermarchaeota in Hydrothermal Sediment.</title>
        <authorList>
            <person name="Zhou Z."/>
            <person name="Liu Y."/>
            <person name="Xu W."/>
            <person name="Pan J."/>
            <person name="Luo Z.H."/>
            <person name="Li M."/>
        </authorList>
    </citation>
    <scope>NUCLEOTIDE SEQUENCE [LARGE SCALE GENOMIC DNA]</scope>
    <source>
        <strain evidence="7">SpSt-638</strain>
        <strain evidence="8">SpSt-648</strain>
    </source>
</reference>
<name>A0A7C4JL21_STAMA</name>
<dbReference type="Pfam" id="PF01041">
    <property type="entry name" value="DegT_DnrJ_EryC1"/>
    <property type="match status" value="1"/>
</dbReference>
<dbReference type="AlphaFoldDB" id="A0A7C4JL21"/>
<dbReference type="InterPro" id="IPR015421">
    <property type="entry name" value="PyrdxlP-dep_Trfase_major"/>
</dbReference>
<accession>A0A7C4JL21</accession>
<dbReference type="CDD" id="cd00616">
    <property type="entry name" value="AHBA_syn"/>
    <property type="match status" value="1"/>
</dbReference>
<gene>
    <name evidence="7" type="ORF">ENU09_02565</name>
    <name evidence="8" type="ORF">ENU20_01275</name>
</gene>
<evidence type="ECO:0000256" key="4">
    <source>
        <dbReference type="ARBA" id="ARBA00022898"/>
    </source>
</evidence>
<comment type="similarity">
    <text evidence="5 6">Belongs to the DegT/DnrJ/EryC1 family.</text>
</comment>
<dbReference type="GO" id="GO:0030170">
    <property type="term" value="F:pyridoxal phosphate binding"/>
    <property type="evidence" value="ECO:0007669"/>
    <property type="project" value="TreeGrafter"/>
</dbReference>
<sequence length="368" mass="41142">MRKIPIAKPIIDNEEVEAVKNVLLSGELAEGKEVALFEKEFAEYIGVKHALAVVNGTAALDLALKALGIREGDEVITTPFTFIATANAILYQGAKPVFADIDIRTYNIDPNDVLEKITGRTKAIIVVHLYGQPADMKPLLDIARDHKLILIEDAAQAHGAEYMGRKVGSIGDVAIFSFYATKNMTSGEGGVITTNDDEIARKIRIMRNHGQVSKYVHEFLGWNYRMTNIAAAIARVQLRKLDYLNRIRERNAAKLTSGLNSLPYIETPYVMPGVKHVWHQYVIRVKENSPLPRDQLREKLLVKGIETAVHYPIPIHQQPLYRKLGYPQNICLNAIIASRSVLSLPVHPALTENDLDYIISSVREVFET</sequence>
<evidence type="ECO:0000256" key="6">
    <source>
        <dbReference type="RuleBase" id="RU004508"/>
    </source>
</evidence>
<dbReference type="InterPro" id="IPR000653">
    <property type="entry name" value="DegT/StrS_aminotransferase"/>
</dbReference>
<dbReference type="Gene3D" id="3.40.640.10">
    <property type="entry name" value="Type I PLP-dependent aspartate aminotransferase-like (Major domain)"/>
    <property type="match status" value="1"/>
</dbReference>
<protein>
    <submittedName>
        <fullName evidence="8">DegT/DnrJ/EryC1/StrS family aminotransferase</fullName>
    </submittedName>
</protein>
<organism evidence="8">
    <name type="scientific">Staphylothermus marinus</name>
    <dbReference type="NCBI Taxonomy" id="2280"/>
    <lineage>
        <taxon>Archaea</taxon>
        <taxon>Thermoproteota</taxon>
        <taxon>Thermoprotei</taxon>
        <taxon>Desulfurococcales</taxon>
        <taxon>Desulfurococcaceae</taxon>
        <taxon>Staphylothermus</taxon>
    </lineage>
</organism>
<dbReference type="SUPFAM" id="SSF53383">
    <property type="entry name" value="PLP-dependent transferases"/>
    <property type="match status" value="1"/>
</dbReference>
<dbReference type="GO" id="GO:0000271">
    <property type="term" value="P:polysaccharide biosynthetic process"/>
    <property type="evidence" value="ECO:0007669"/>
    <property type="project" value="TreeGrafter"/>
</dbReference>
<evidence type="ECO:0000256" key="5">
    <source>
        <dbReference type="ARBA" id="ARBA00037999"/>
    </source>
</evidence>
<dbReference type="PANTHER" id="PTHR30244:SF34">
    <property type="entry name" value="DTDP-4-AMINO-4,6-DIDEOXYGALACTOSE TRANSAMINASE"/>
    <property type="match status" value="1"/>
</dbReference>
<keyword evidence="2 8" id="KW-0032">Aminotransferase</keyword>
<dbReference type="InterPro" id="IPR015422">
    <property type="entry name" value="PyrdxlP-dep_Trfase_small"/>
</dbReference>
<proteinExistence type="inferred from homology"/>
<dbReference type="InterPro" id="IPR015424">
    <property type="entry name" value="PyrdxlP-dep_Trfase"/>
</dbReference>
<keyword evidence="3 8" id="KW-0808">Transferase</keyword>
<comment type="caution">
    <text evidence="8">The sequence shown here is derived from an EMBL/GenBank/DDBJ whole genome shotgun (WGS) entry which is preliminary data.</text>
</comment>
<comment type="cofactor">
    <cofactor evidence="1">
        <name>pyridoxal 5'-phosphate</name>
        <dbReference type="ChEBI" id="CHEBI:597326"/>
    </cofactor>
</comment>
<dbReference type="Gene3D" id="3.90.1150.10">
    <property type="entry name" value="Aspartate Aminotransferase, domain 1"/>
    <property type="match status" value="1"/>
</dbReference>
<evidence type="ECO:0000256" key="3">
    <source>
        <dbReference type="ARBA" id="ARBA00022679"/>
    </source>
</evidence>
<dbReference type="EMBL" id="DTBE01000067">
    <property type="protein sequence ID" value="HGQ59581.1"/>
    <property type="molecule type" value="Genomic_DNA"/>
</dbReference>